<organism evidence="1 2">
    <name type="scientific">Leucogyrophana mollusca</name>
    <dbReference type="NCBI Taxonomy" id="85980"/>
    <lineage>
        <taxon>Eukaryota</taxon>
        <taxon>Fungi</taxon>
        <taxon>Dikarya</taxon>
        <taxon>Basidiomycota</taxon>
        <taxon>Agaricomycotina</taxon>
        <taxon>Agaricomycetes</taxon>
        <taxon>Agaricomycetidae</taxon>
        <taxon>Boletales</taxon>
        <taxon>Boletales incertae sedis</taxon>
        <taxon>Leucogyrophana</taxon>
    </lineage>
</organism>
<evidence type="ECO:0000313" key="1">
    <source>
        <dbReference type="EMBL" id="KAH7917275.1"/>
    </source>
</evidence>
<proteinExistence type="predicted"/>
<dbReference type="Proteomes" id="UP000790709">
    <property type="component" value="Unassembled WGS sequence"/>
</dbReference>
<sequence>YIRQFITISNYLVKEKVVSASEQQQAMITGVHEGLRNQVLARLQVLFPHVKPDIFYEVKDIKEAVLDILQFLVQLTGTLVASTVSSMVKVQEATVMGIKQEQINQLFTTIDQLQKRVKQQGQWWTPGGGGGGGGPRGGGGSLLLCNFCGQAGHFIRECLNMAVSIAAGKCLSNPCQRDVYGRIVLPLGAMVPRVIPGETFEARIDKYH</sequence>
<evidence type="ECO:0000313" key="2">
    <source>
        <dbReference type="Proteomes" id="UP000790709"/>
    </source>
</evidence>
<comment type="caution">
    <text evidence="1">The sequence shown here is derived from an EMBL/GenBank/DDBJ whole genome shotgun (WGS) entry which is preliminary data.</text>
</comment>
<keyword evidence="2" id="KW-1185">Reference proteome</keyword>
<accession>A0ACB8AV68</accession>
<gene>
    <name evidence="1" type="ORF">BV22DRAFT_1026693</name>
</gene>
<dbReference type="EMBL" id="MU267146">
    <property type="protein sequence ID" value="KAH7917275.1"/>
    <property type="molecule type" value="Genomic_DNA"/>
</dbReference>
<reference evidence="1" key="1">
    <citation type="journal article" date="2021" name="New Phytol.">
        <title>Evolutionary innovations through gain and loss of genes in the ectomycorrhizal Boletales.</title>
        <authorList>
            <person name="Wu G."/>
            <person name="Miyauchi S."/>
            <person name="Morin E."/>
            <person name="Kuo A."/>
            <person name="Drula E."/>
            <person name="Varga T."/>
            <person name="Kohler A."/>
            <person name="Feng B."/>
            <person name="Cao Y."/>
            <person name="Lipzen A."/>
            <person name="Daum C."/>
            <person name="Hundley H."/>
            <person name="Pangilinan J."/>
            <person name="Johnson J."/>
            <person name="Barry K."/>
            <person name="LaButti K."/>
            <person name="Ng V."/>
            <person name="Ahrendt S."/>
            <person name="Min B."/>
            <person name="Choi I.G."/>
            <person name="Park H."/>
            <person name="Plett J.M."/>
            <person name="Magnuson J."/>
            <person name="Spatafora J.W."/>
            <person name="Nagy L.G."/>
            <person name="Henrissat B."/>
            <person name="Grigoriev I.V."/>
            <person name="Yang Z.L."/>
            <person name="Xu J."/>
            <person name="Martin F.M."/>
        </authorList>
    </citation>
    <scope>NUCLEOTIDE SEQUENCE</scope>
    <source>
        <strain evidence="1">KUC20120723A-06</strain>
    </source>
</reference>
<feature type="non-terminal residue" evidence="1">
    <location>
        <position position="1"/>
    </location>
</feature>
<name>A0ACB8AV68_9AGAM</name>
<protein>
    <submittedName>
        <fullName evidence="1">Uncharacterized protein</fullName>
    </submittedName>
</protein>